<evidence type="ECO:0000256" key="9">
    <source>
        <dbReference type="ARBA" id="ARBA00023224"/>
    </source>
</evidence>
<evidence type="ECO:0000256" key="7">
    <source>
        <dbReference type="ARBA" id="ARBA00023136"/>
    </source>
</evidence>
<dbReference type="GO" id="GO:0005886">
    <property type="term" value="C:plasma membrane"/>
    <property type="evidence" value="ECO:0007669"/>
    <property type="project" value="UniProtKB-SubCell"/>
</dbReference>
<evidence type="ECO:0000313" key="11">
    <source>
        <dbReference type="EMBL" id="CAH1406481.1"/>
    </source>
</evidence>
<protein>
    <recommendedName>
        <fullName evidence="10">Odorant receptor</fullName>
    </recommendedName>
</protein>
<proteinExistence type="inferred from homology"/>
<dbReference type="GO" id="GO:0005549">
    <property type="term" value="F:odorant binding"/>
    <property type="evidence" value="ECO:0007669"/>
    <property type="project" value="InterPro"/>
</dbReference>
<evidence type="ECO:0000256" key="6">
    <source>
        <dbReference type="ARBA" id="ARBA00022989"/>
    </source>
</evidence>
<dbReference type="OrthoDB" id="6617147at2759"/>
<organism evidence="11 12">
    <name type="scientific">Nezara viridula</name>
    <name type="common">Southern green stink bug</name>
    <name type="synonym">Cimex viridulus</name>
    <dbReference type="NCBI Taxonomy" id="85310"/>
    <lineage>
        <taxon>Eukaryota</taxon>
        <taxon>Metazoa</taxon>
        <taxon>Ecdysozoa</taxon>
        <taxon>Arthropoda</taxon>
        <taxon>Hexapoda</taxon>
        <taxon>Insecta</taxon>
        <taxon>Pterygota</taxon>
        <taxon>Neoptera</taxon>
        <taxon>Paraneoptera</taxon>
        <taxon>Hemiptera</taxon>
        <taxon>Heteroptera</taxon>
        <taxon>Panheteroptera</taxon>
        <taxon>Pentatomomorpha</taxon>
        <taxon>Pentatomoidea</taxon>
        <taxon>Pentatomidae</taxon>
        <taxon>Pentatominae</taxon>
        <taxon>Nezara</taxon>
    </lineage>
</organism>
<dbReference type="GO" id="GO:0007165">
    <property type="term" value="P:signal transduction"/>
    <property type="evidence" value="ECO:0007669"/>
    <property type="project" value="UniProtKB-KW"/>
</dbReference>
<accession>A0A9P0MWQ6</accession>
<feature type="transmembrane region" description="Helical" evidence="10">
    <location>
        <begin position="123"/>
        <end position="145"/>
    </location>
</feature>
<evidence type="ECO:0000256" key="10">
    <source>
        <dbReference type="RuleBase" id="RU351113"/>
    </source>
</evidence>
<dbReference type="PANTHER" id="PTHR21137">
    <property type="entry name" value="ODORANT RECEPTOR"/>
    <property type="match status" value="1"/>
</dbReference>
<keyword evidence="6 10" id="KW-1133">Transmembrane helix</keyword>
<feature type="transmembrane region" description="Helical" evidence="10">
    <location>
        <begin position="65"/>
        <end position="85"/>
    </location>
</feature>
<dbReference type="EMBL" id="OV725082">
    <property type="protein sequence ID" value="CAH1406481.1"/>
    <property type="molecule type" value="Genomic_DNA"/>
</dbReference>
<dbReference type="InterPro" id="IPR004117">
    <property type="entry name" value="7tm6_olfct_rcpt"/>
</dbReference>
<dbReference type="AlphaFoldDB" id="A0A9P0MWQ6"/>
<keyword evidence="3 10" id="KW-0716">Sensory transduction</keyword>
<evidence type="ECO:0000256" key="2">
    <source>
        <dbReference type="ARBA" id="ARBA00022475"/>
    </source>
</evidence>
<keyword evidence="12" id="KW-1185">Reference proteome</keyword>
<evidence type="ECO:0000256" key="4">
    <source>
        <dbReference type="ARBA" id="ARBA00022692"/>
    </source>
</evidence>
<reference evidence="11" key="1">
    <citation type="submission" date="2022-01" db="EMBL/GenBank/DDBJ databases">
        <authorList>
            <person name="King R."/>
        </authorList>
    </citation>
    <scope>NUCLEOTIDE SEQUENCE</scope>
</reference>
<keyword evidence="9 10" id="KW-0807">Transducer</keyword>
<sequence>MPTKQDLSDLVKFLKLVGFWPYLGDRPNKVKRWIQIFRLVIFVKSVSLWILSAYIVGAADFLKKIYAGIVLCTPYMVIQTIFIFCNGHHLQSFVRMLANTLAKRNEPWQQEILNSLLNPLWKIIRISTFYSLLLLTVAFYGPILYDTLSTIFMNAEPLNLNVTIDGLLPSVKKGNFFYYFLQWYNAFLEGLGLAHFIGLVSILPLLVNYIRVEIKILCKKIDEYSRKGNSEKEALLREIIEDHINIMRLTELTNKFLAAPLILQNVAAAAAITLFTYAMTNSISQHNHQIEIVCDSILILPVYDHRVSQEFKCIKLAQPTFLEGNRCDEGLLKFAFGKVALTKKLVKAGYDSFYKLDVWIVTGDIAQ</sequence>
<keyword evidence="7 10" id="KW-0472">Membrane</keyword>
<evidence type="ECO:0000256" key="3">
    <source>
        <dbReference type="ARBA" id="ARBA00022606"/>
    </source>
</evidence>
<comment type="similarity">
    <text evidence="10">Belongs to the insect chemoreceptor superfamily. Heteromeric odorant receptor channel (TC 1.A.69) family.</text>
</comment>
<keyword evidence="5 10" id="KW-0552">Olfaction</keyword>
<evidence type="ECO:0000256" key="1">
    <source>
        <dbReference type="ARBA" id="ARBA00004651"/>
    </source>
</evidence>
<evidence type="ECO:0000313" key="12">
    <source>
        <dbReference type="Proteomes" id="UP001152798"/>
    </source>
</evidence>
<keyword evidence="8 10" id="KW-0675">Receptor</keyword>
<name>A0A9P0MWQ6_NEZVI</name>
<gene>
    <name evidence="11" type="ORF">NEZAVI_LOCUS14409</name>
</gene>
<feature type="transmembrane region" description="Helical" evidence="10">
    <location>
        <begin position="186"/>
        <end position="210"/>
    </location>
</feature>
<dbReference type="Pfam" id="PF02949">
    <property type="entry name" value="7tm_6"/>
    <property type="match status" value="1"/>
</dbReference>
<feature type="transmembrane region" description="Helical" evidence="10">
    <location>
        <begin position="36"/>
        <end position="59"/>
    </location>
</feature>
<feature type="transmembrane region" description="Helical" evidence="10">
    <location>
        <begin position="256"/>
        <end position="279"/>
    </location>
</feature>
<keyword evidence="4 10" id="KW-0812">Transmembrane</keyword>
<evidence type="ECO:0000256" key="5">
    <source>
        <dbReference type="ARBA" id="ARBA00022725"/>
    </source>
</evidence>
<keyword evidence="2" id="KW-1003">Cell membrane</keyword>
<dbReference type="Proteomes" id="UP001152798">
    <property type="component" value="Chromosome 6"/>
</dbReference>
<evidence type="ECO:0000256" key="8">
    <source>
        <dbReference type="ARBA" id="ARBA00023170"/>
    </source>
</evidence>
<comment type="caution">
    <text evidence="10">Lacks conserved residue(s) required for the propagation of feature annotation.</text>
</comment>
<dbReference type="GO" id="GO:0004984">
    <property type="term" value="F:olfactory receptor activity"/>
    <property type="evidence" value="ECO:0007669"/>
    <property type="project" value="InterPro"/>
</dbReference>
<dbReference type="PANTHER" id="PTHR21137:SF35">
    <property type="entry name" value="ODORANT RECEPTOR 19A-RELATED"/>
    <property type="match status" value="1"/>
</dbReference>
<comment type="subcellular location">
    <subcellularLocation>
        <location evidence="1 10">Cell membrane</location>
        <topology evidence="1 10">Multi-pass membrane protein</topology>
    </subcellularLocation>
</comment>